<sequence>MYDKYECLTDQLKINDTTTVPGSMLIEDSSRPGQRYFTGYVFVGSYKPPDEIFETGLIFTPDPLVDPETRLGLLCAPSSGATRFHNASAGVSSSICSHVAGWFFSNFGTVGYVYLINATCFRGYANPNNLHPSISHYHPHLAQNICDVNFTHPILNDYIVGVVWPYRFLNPEESEWRQGPPNELKITINPHYNDNETLKTAEEVIALFC</sequence>
<comment type="caution">
    <text evidence="1">The sequence shown here is derived from an EMBL/GenBank/DDBJ whole genome shotgun (WGS) entry which is preliminary data.</text>
</comment>
<gene>
    <name evidence="1" type="ORF">NX722_16325</name>
</gene>
<dbReference type="EMBL" id="JAPFCC010000001">
    <property type="protein sequence ID" value="MCW7554157.1"/>
    <property type="molecule type" value="Genomic_DNA"/>
</dbReference>
<dbReference type="RefSeq" id="WP_262563891.1">
    <property type="nucleotide sequence ID" value="NZ_JAPFCC010000001.1"/>
</dbReference>
<dbReference type="Proteomes" id="UP001209854">
    <property type="component" value="Unassembled WGS sequence"/>
</dbReference>
<proteinExistence type="predicted"/>
<dbReference type="Gene3D" id="3.90.210.10">
    <property type="entry name" value="Heat-Labile Enterotoxin, subunit A"/>
    <property type="match status" value="1"/>
</dbReference>
<evidence type="ECO:0000313" key="2">
    <source>
        <dbReference type="Proteomes" id="UP001209854"/>
    </source>
</evidence>
<dbReference type="SUPFAM" id="SSF56399">
    <property type="entry name" value="ADP-ribosylation"/>
    <property type="match status" value="1"/>
</dbReference>
<accession>A0ABT3MXQ5</accession>
<protein>
    <submittedName>
        <fullName evidence="1">Uncharacterized protein</fullName>
    </submittedName>
</protein>
<name>A0ABT3MXQ5_9GAMM</name>
<keyword evidence="2" id="KW-1185">Reference proteome</keyword>
<reference evidence="1 2" key="1">
    <citation type="submission" date="2022-10" db="EMBL/GenBank/DDBJ databases">
        <title>High-quality genome sequences of two octocoral-associated bacteria, Endozoicomonas euniceicola EF212 and Endozoicomonas gorgoniicola PS125.</title>
        <authorList>
            <person name="Chiou Y.-J."/>
            <person name="Chen Y.-H."/>
        </authorList>
    </citation>
    <scope>NUCLEOTIDE SEQUENCE [LARGE SCALE GENOMIC DNA]</scope>
    <source>
        <strain evidence="1 2">PS125</strain>
    </source>
</reference>
<organism evidence="1 2">
    <name type="scientific">Endozoicomonas gorgoniicola</name>
    <dbReference type="NCBI Taxonomy" id="1234144"/>
    <lineage>
        <taxon>Bacteria</taxon>
        <taxon>Pseudomonadati</taxon>
        <taxon>Pseudomonadota</taxon>
        <taxon>Gammaproteobacteria</taxon>
        <taxon>Oceanospirillales</taxon>
        <taxon>Endozoicomonadaceae</taxon>
        <taxon>Endozoicomonas</taxon>
    </lineage>
</organism>
<evidence type="ECO:0000313" key="1">
    <source>
        <dbReference type="EMBL" id="MCW7554157.1"/>
    </source>
</evidence>